<reference evidence="7 8" key="1">
    <citation type="submission" date="2017-09" db="EMBL/GenBank/DDBJ databases">
        <title>Genomics of the genus Arcobacter.</title>
        <authorList>
            <person name="Perez-Cataluna A."/>
            <person name="Figueras M.J."/>
            <person name="Salas-Masso N."/>
        </authorList>
    </citation>
    <scope>NUCLEOTIDE SEQUENCE [LARGE SCALE GENOMIC DNA]</scope>
    <source>
        <strain evidence="7 8">F156-34</strain>
    </source>
</reference>
<evidence type="ECO:0000313" key="8">
    <source>
        <dbReference type="Proteomes" id="UP000289718"/>
    </source>
</evidence>
<dbReference type="OrthoDB" id="321830at2"/>
<gene>
    <name evidence="7" type="ORF">CP965_09240</name>
</gene>
<keyword evidence="4 5" id="KW-0472">Membrane</keyword>
<dbReference type="SUPFAM" id="SSF103481">
    <property type="entry name" value="Multidrug resistance efflux transporter EmrE"/>
    <property type="match status" value="2"/>
</dbReference>
<dbReference type="PANTHER" id="PTHR32322:SF9">
    <property type="entry name" value="AMINO-ACID METABOLITE EFFLUX PUMP-RELATED"/>
    <property type="match status" value="1"/>
</dbReference>
<dbReference type="GO" id="GO:0016020">
    <property type="term" value="C:membrane"/>
    <property type="evidence" value="ECO:0007669"/>
    <property type="project" value="UniProtKB-SubCell"/>
</dbReference>
<name>A0A4Q1B3X0_9BACT</name>
<dbReference type="Pfam" id="PF00892">
    <property type="entry name" value="EamA"/>
    <property type="match status" value="2"/>
</dbReference>
<evidence type="ECO:0000256" key="3">
    <source>
        <dbReference type="ARBA" id="ARBA00022989"/>
    </source>
</evidence>
<dbReference type="AlphaFoldDB" id="A0A4Q1B3X0"/>
<feature type="transmembrane region" description="Helical" evidence="5">
    <location>
        <begin position="212"/>
        <end position="231"/>
    </location>
</feature>
<feature type="transmembrane region" description="Helical" evidence="5">
    <location>
        <begin position="184"/>
        <end position="200"/>
    </location>
</feature>
<dbReference type="InterPro" id="IPR000620">
    <property type="entry name" value="EamA_dom"/>
</dbReference>
<organism evidence="7 8">
    <name type="scientific">Halarcobacter mediterraneus</name>
    <dbReference type="NCBI Taxonomy" id="2023153"/>
    <lineage>
        <taxon>Bacteria</taxon>
        <taxon>Pseudomonadati</taxon>
        <taxon>Campylobacterota</taxon>
        <taxon>Epsilonproteobacteria</taxon>
        <taxon>Campylobacterales</taxon>
        <taxon>Arcobacteraceae</taxon>
        <taxon>Halarcobacter</taxon>
    </lineage>
</organism>
<keyword evidence="2 5" id="KW-0812">Transmembrane</keyword>
<accession>A0A4Q1B3X0</accession>
<keyword evidence="8" id="KW-1185">Reference proteome</keyword>
<feature type="domain" description="EamA" evidence="6">
    <location>
        <begin position="13"/>
        <end position="143"/>
    </location>
</feature>
<feature type="transmembrane region" description="Helical" evidence="5">
    <location>
        <begin position="75"/>
        <end position="94"/>
    </location>
</feature>
<feature type="transmembrane region" description="Helical" evidence="5">
    <location>
        <begin position="238"/>
        <end position="260"/>
    </location>
</feature>
<proteinExistence type="predicted"/>
<dbReference type="EMBL" id="NXIE01000003">
    <property type="protein sequence ID" value="RXK12748.1"/>
    <property type="molecule type" value="Genomic_DNA"/>
</dbReference>
<dbReference type="Proteomes" id="UP000289718">
    <property type="component" value="Unassembled WGS sequence"/>
</dbReference>
<feature type="transmembrane region" description="Helical" evidence="5">
    <location>
        <begin position="125"/>
        <end position="144"/>
    </location>
</feature>
<feature type="transmembrane region" description="Helical" evidence="5">
    <location>
        <begin position="150"/>
        <end position="172"/>
    </location>
</feature>
<dbReference type="PANTHER" id="PTHR32322">
    <property type="entry name" value="INNER MEMBRANE TRANSPORTER"/>
    <property type="match status" value="1"/>
</dbReference>
<evidence type="ECO:0000256" key="4">
    <source>
        <dbReference type="ARBA" id="ARBA00023136"/>
    </source>
</evidence>
<dbReference type="InterPro" id="IPR050638">
    <property type="entry name" value="AA-Vitamin_Transporters"/>
</dbReference>
<feature type="domain" description="EamA" evidence="6">
    <location>
        <begin position="157"/>
        <end position="283"/>
    </location>
</feature>
<feature type="transmembrane region" description="Helical" evidence="5">
    <location>
        <begin position="41"/>
        <end position="63"/>
    </location>
</feature>
<keyword evidence="3 5" id="KW-1133">Transmembrane helix</keyword>
<evidence type="ECO:0000313" key="7">
    <source>
        <dbReference type="EMBL" id="RXK12748.1"/>
    </source>
</evidence>
<dbReference type="InterPro" id="IPR037185">
    <property type="entry name" value="EmrE-like"/>
</dbReference>
<evidence type="ECO:0000256" key="5">
    <source>
        <dbReference type="SAM" id="Phobius"/>
    </source>
</evidence>
<protein>
    <submittedName>
        <fullName evidence="7">EamA family transporter</fullName>
    </submittedName>
</protein>
<evidence type="ECO:0000256" key="1">
    <source>
        <dbReference type="ARBA" id="ARBA00004141"/>
    </source>
</evidence>
<comment type="caution">
    <text evidence="7">The sequence shown here is derived from an EMBL/GenBank/DDBJ whole genome shotgun (WGS) entry which is preliminary data.</text>
</comment>
<sequence length="289" mass="32756">MLLLNKKILMQFILLNVLTLIFLAANSILCRLALLDNTIDAYSFTFFRLFFAVITLILIMLFIKKQNITIKLKDNWLNAFMLFIYAATFSYAYLNMDAGVGTLILFAIVQLTMILSAIKNSEKLTLKVFLGLIIAFLGLIYLLYPKEEFSLSITHTILMIISGISWAFYSILGKATTKPLEDTTINFIKTLPFLAILYLFTNDIFITKEGLFLAFLSGSITSAIGYVLWYIIIKKIRIVTASIIQLIIPIFAILLSVIFLNEELTFTLILSTSIILLGIFISLYKKTPN</sequence>
<evidence type="ECO:0000259" key="6">
    <source>
        <dbReference type="Pfam" id="PF00892"/>
    </source>
</evidence>
<evidence type="ECO:0000256" key="2">
    <source>
        <dbReference type="ARBA" id="ARBA00022692"/>
    </source>
</evidence>
<feature type="transmembrane region" description="Helical" evidence="5">
    <location>
        <begin position="12"/>
        <end position="35"/>
    </location>
</feature>
<feature type="transmembrane region" description="Helical" evidence="5">
    <location>
        <begin position="100"/>
        <end position="118"/>
    </location>
</feature>
<feature type="transmembrane region" description="Helical" evidence="5">
    <location>
        <begin position="266"/>
        <end position="284"/>
    </location>
</feature>
<comment type="subcellular location">
    <subcellularLocation>
        <location evidence="1">Membrane</location>
        <topology evidence="1">Multi-pass membrane protein</topology>
    </subcellularLocation>
</comment>